<reference evidence="1 2" key="1">
    <citation type="journal article" date="2023" name="ACS Omega">
        <title>Identification of the Neoaspergillic Acid Biosynthesis Gene Cluster by Establishing an In Vitro CRISPR-Ribonucleoprotein Genetic System in Aspergillus melleus.</title>
        <authorList>
            <person name="Yuan B."/>
            <person name="Grau M.F."/>
            <person name="Murata R.M."/>
            <person name="Torok T."/>
            <person name="Venkateswaran K."/>
            <person name="Stajich J.E."/>
            <person name="Wang C.C.C."/>
        </authorList>
    </citation>
    <scope>NUCLEOTIDE SEQUENCE [LARGE SCALE GENOMIC DNA]</scope>
    <source>
        <strain evidence="1 2">IMV 1140</strain>
    </source>
</reference>
<evidence type="ECO:0000313" key="2">
    <source>
        <dbReference type="Proteomes" id="UP001177260"/>
    </source>
</evidence>
<gene>
    <name evidence="1" type="ORF">N8T08_002645</name>
</gene>
<dbReference type="EMBL" id="JAOPJF010000154">
    <property type="protein sequence ID" value="KAK1138397.1"/>
    <property type="molecule type" value="Genomic_DNA"/>
</dbReference>
<proteinExistence type="predicted"/>
<evidence type="ECO:0000313" key="1">
    <source>
        <dbReference type="EMBL" id="KAK1138397.1"/>
    </source>
</evidence>
<accession>A0ACC3ALS7</accession>
<dbReference type="Proteomes" id="UP001177260">
    <property type="component" value="Unassembled WGS sequence"/>
</dbReference>
<sequence length="373" mass="40305">MPSSNQQLLNTSWTLHRLSPLHHGKEHKTLLDDPVALNTYATRLRDQLTGNAVSGISTTTADDESLSRTGALKSCVWETLSSLSLLDTSTTASIALDHPIAAGISVTLEYENITYKAALLAPLPGDDDRRKAKGKGKQMEPTSTSTHLPLLMTRFPNPLRQTFLSFLSANFDTYVSNLRLSSNFMCSALETYLRVLNPAHDDPESESAPDRRAQHQILEDLVKELQLTIAFSPAVAPALRSLNVNVPRASLGKILLPARPEAGSESSVLKGLSDYIREQLAMDLDLAGDSEDSTLVKQHVRVSKIACAGFNIAGEGRLKLVGQAPGSRDGEEGGEEGDGGFLSQKNRLGLRADEALLRAVIRRATASVENQAS</sequence>
<protein>
    <submittedName>
        <fullName evidence="1">Uncharacterized protein</fullName>
    </submittedName>
</protein>
<keyword evidence="2" id="KW-1185">Reference proteome</keyword>
<comment type="caution">
    <text evidence="1">The sequence shown here is derived from an EMBL/GenBank/DDBJ whole genome shotgun (WGS) entry which is preliminary data.</text>
</comment>
<organism evidence="1 2">
    <name type="scientific">Aspergillus melleus</name>
    <dbReference type="NCBI Taxonomy" id="138277"/>
    <lineage>
        <taxon>Eukaryota</taxon>
        <taxon>Fungi</taxon>
        <taxon>Dikarya</taxon>
        <taxon>Ascomycota</taxon>
        <taxon>Pezizomycotina</taxon>
        <taxon>Eurotiomycetes</taxon>
        <taxon>Eurotiomycetidae</taxon>
        <taxon>Eurotiales</taxon>
        <taxon>Aspergillaceae</taxon>
        <taxon>Aspergillus</taxon>
        <taxon>Aspergillus subgen. Circumdati</taxon>
    </lineage>
</organism>
<name>A0ACC3ALS7_9EURO</name>